<dbReference type="Pfam" id="PF03319">
    <property type="entry name" value="EutN_CcmL"/>
    <property type="match status" value="1"/>
</dbReference>
<comment type="subcellular location">
    <subcellularLocation>
        <location evidence="1">Carboxysome</location>
    </subcellularLocation>
</comment>
<evidence type="ECO:0000313" key="4">
    <source>
        <dbReference type="EMBL" id="SCL54987.1"/>
    </source>
</evidence>
<gene>
    <name evidence="4" type="ORF">GA0070617_2826</name>
</gene>
<dbReference type="InterPro" id="IPR004992">
    <property type="entry name" value="EutN_CcmL"/>
</dbReference>
<protein>
    <submittedName>
        <fullName evidence="4">Ethanolamine utilization protein EutN</fullName>
    </submittedName>
</protein>
<keyword evidence="2" id="KW-1282">Carboxysome</keyword>
<dbReference type="STRING" id="683228.GA0070617_2826"/>
<dbReference type="SUPFAM" id="SSF159133">
    <property type="entry name" value="EutN/CcmL-like"/>
    <property type="match status" value="1"/>
</dbReference>
<dbReference type="InterPro" id="IPR036677">
    <property type="entry name" value="EutN_CcmL_sf"/>
</dbReference>
<reference evidence="4 5" key="1">
    <citation type="submission" date="2016-06" db="EMBL/GenBank/DDBJ databases">
        <authorList>
            <person name="Kjaerup R.B."/>
            <person name="Dalgaard T.S."/>
            <person name="Juul-Madsen H.R."/>
        </authorList>
    </citation>
    <scope>NUCLEOTIDE SEQUENCE [LARGE SCALE GENOMIC DNA]</scope>
    <source>
        <strain evidence="4 5">DSM 45577</strain>
    </source>
</reference>
<dbReference type="Gene3D" id="2.40.50.220">
    <property type="entry name" value="EutN/Ccml"/>
    <property type="match status" value="1"/>
</dbReference>
<dbReference type="PROSITE" id="PS51932">
    <property type="entry name" value="BMV"/>
    <property type="match status" value="1"/>
</dbReference>
<evidence type="ECO:0000256" key="3">
    <source>
        <dbReference type="ARBA" id="ARBA00024446"/>
    </source>
</evidence>
<sequence length="95" mass="9972">MRIARVIGSVVSTVKSEELTGAKLLVVAPLGETHAVEPYVAVDTVGAGRGEVVLVAMGGAARLVQRQSSQAPVDSTIVAIVDRLETEAWVNYVKD</sequence>
<evidence type="ECO:0000313" key="5">
    <source>
        <dbReference type="Proteomes" id="UP000198937"/>
    </source>
</evidence>
<evidence type="ECO:0000256" key="1">
    <source>
        <dbReference type="ARBA" id="ARBA00023587"/>
    </source>
</evidence>
<dbReference type="GO" id="GO:0031470">
    <property type="term" value="C:carboxysome"/>
    <property type="evidence" value="ECO:0007669"/>
    <property type="project" value="UniProtKB-SubCell"/>
</dbReference>
<name>A0A1C6ULQ1_9ACTN</name>
<keyword evidence="5" id="KW-1185">Reference proteome</keyword>
<keyword evidence="3" id="KW-1283">Bacterial microcompartment</keyword>
<dbReference type="RefSeq" id="WP_091437326.1">
    <property type="nucleotide sequence ID" value="NZ_BMMJ01000009.1"/>
</dbReference>
<organism evidence="4 5">
    <name type="scientific">Micromonospora yangpuensis</name>
    <dbReference type="NCBI Taxonomy" id="683228"/>
    <lineage>
        <taxon>Bacteria</taxon>
        <taxon>Bacillati</taxon>
        <taxon>Actinomycetota</taxon>
        <taxon>Actinomycetes</taxon>
        <taxon>Micromonosporales</taxon>
        <taxon>Micromonosporaceae</taxon>
        <taxon>Micromonospora</taxon>
    </lineage>
</organism>
<dbReference type="OrthoDB" id="196195at2"/>
<dbReference type="CDD" id="cd01614">
    <property type="entry name" value="EutN_CcmL"/>
    <property type="match status" value="1"/>
</dbReference>
<proteinExistence type="predicted"/>
<dbReference type="PANTHER" id="PTHR36539">
    <property type="entry name" value="ETHANOLAMINE UTILIZATION PROTEIN EUTN"/>
    <property type="match status" value="1"/>
</dbReference>
<dbReference type="PANTHER" id="PTHR36539:SF1">
    <property type="entry name" value="BACTERIAL MICROCOMPARTMENT SHELL VERTEX PROTEIN EUTN"/>
    <property type="match status" value="1"/>
</dbReference>
<dbReference type="AlphaFoldDB" id="A0A1C6ULQ1"/>
<dbReference type="EMBL" id="FMIA01000002">
    <property type="protein sequence ID" value="SCL54987.1"/>
    <property type="molecule type" value="Genomic_DNA"/>
</dbReference>
<accession>A0A1C6ULQ1</accession>
<evidence type="ECO:0000256" key="2">
    <source>
        <dbReference type="ARBA" id="ARBA00023669"/>
    </source>
</evidence>
<dbReference type="Proteomes" id="UP000198937">
    <property type="component" value="Unassembled WGS sequence"/>
</dbReference>